<evidence type="ECO:0000313" key="2">
    <source>
        <dbReference type="Proteomes" id="UP001604043"/>
    </source>
</evidence>
<dbReference type="Proteomes" id="UP001604043">
    <property type="component" value="Unassembled WGS sequence"/>
</dbReference>
<keyword evidence="2" id="KW-1185">Reference proteome</keyword>
<dbReference type="EMBL" id="JBAFUR010000001">
    <property type="protein sequence ID" value="MFG1250640.1"/>
    <property type="molecule type" value="Genomic_DNA"/>
</dbReference>
<evidence type="ECO:0000313" key="1">
    <source>
        <dbReference type="EMBL" id="MFG1250640.1"/>
    </source>
</evidence>
<name>A0ABW6ZAC5_9HYPH</name>
<reference evidence="1 2" key="1">
    <citation type="submission" date="2024-02" db="EMBL/GenBank/DDBJ databases">
        <title>Expansion and revision of Xanthobacter and proposal of Roseixanthobacter gen. nov.</title>
        <authorList>
            <person name="Soltysiak M.P.M."/>
            <person name="Jalihal A."/>
            <person name="Ory A."/>
            <person name="Chrisophersen C."/>
            <person name="Lee A.D."/>
            <person name="Boulton J."/>
            <person name="Springer M."/>
        </authorList>
    </citation>
    <scope>NUCLEOTIDE SEQUENCE [LARGE SCALE GENOMIC DNA]</scope>
    <source>
        <strain evidence="1 2">CB5</strain>
    </source>
</reference>
<protein>
    <recommendedName>
        <fullName evidence="3">Transcriptional regulator</fullName>
    </recommendedName>
</protein>
<proteinExistence type="predicted"/>
<evidence type="ECO:0008006" key="3">
    <source>
        <dbReference type="Google" id="ProtNLM"/>
    </source>
</evidence>
<dbReference type="RefSeq" id="WP_394006975.1">
    <property type="nucleotide sequence ID" value="NZ_JBAFUR010000001.1"/>
</dbReference>
<sequence>MIPPRKSSPTAGEAVDRLRDMEDDLHAAAYMAGIAWDLMSEMFDGGTASASKELTGHDHCFMVDPGRLERLHFAIADAMRRMGQVRDDVLKVAYGR</sequence>
<comment type="caution">
    <text evidence="1">The sequence shown here is derived from an EMBL/GenBank/DDBJ whole genome shotgun (WGS) entry which is preliminary data.</text>
</comment>
<gene>
    <name evidence="1" type="ORF">V5F30_00380</name>
</gene>
<organism evidence="1 2">
    <name type="scientific">Xanthobacter aminoxidans</name>
    <dbReference type="NCBI Taxonomy" id="186280"/>
    <lineage>
        <taxon>Bacteria</taxon>
        <taxon>Pseudomonadati</taxon>
        <taxon>Pseudomonadota</taxon>
        <taxon>Alphaproteobacteria</taxon>
        <taxon>Hyphomicrobiales</taxon>
        <taxon>Xanthobacteraceae</taxon>
        <taxon>Xanthobacter</taxon>
    </lineage>
</organism>
<accession>A0ABW6ZAC5</accession>